<accession>A0A2P6V8I6</accession>
<evidence type="ECO:0000313" key="2">
    <source>
        <dbReference type="Proteomes" id="UP000239649"/>
    </source>
</evidence>
<dbReference type="STRING" id="554055.A0A2P6V8I6"/>
<keyword evidence="1" id="KW-0418">Kinase</keyword>
<protein>
    <submittedName>
        <fullName evidence="1">Two-component sensor histidine kinase</fullName>
    </submittedName>
</protein>
<reference evidence="1 2" key="1">
    <citation type="journal article" date="2018" name="Plant J.">
        <title>Genome sequences of Chlorella sorokiniana UTEX 1602 and Micractinium conductrix SAG 241.80: implications to maltose excretion by a green alga.</title>
        <authorList>
            <person name="Arriola M.B."/>
            <person name="Velmurugan N."/>
            <person name="Zhang Y."/>
            <person name="Plunkett M.H."/>
            <person name="Hondzo H."/>
            <person name="Barney B.M."/>
        </authorList>
    </citation>
    <scope>NUCLEOTIDE SEQUENCE [LARGE SCALE GENOMIC DNA]</scope>
    <source>
        <strain evidence="1 2">SAG 241.80</strain>
    </source>
</reference>
<keyword evidence="1" id="KW-0808">Transferase</keyword>
<dbReference type="AlphaFoldDB" id="A0A2P6V8I6"/>
<dbReference type="Gene3D" id="3.40.50.300">
    <property type="entry name" value="P-loop containing nucleotide triphosphate hydrolases"/>
    <property type="match status" value="1"/>
</dbReference>
<dbReference type="OrthoDB" id="10597590at2759"/>
<organism evidence="1 2">
    <name type="scientific">Micractinium conductrix</name>
    <dbReference type="NCBI Taxonomy" id="554055"/>
    <lineage>
        <taxon>Eukaryota</taxon>
        <taxon>Viridiplantae</taxon>
        <taxon>Chlorophyta</taxon>
        <taxon>core chlorophytes</taxon>
        <taxon>Trebouxiophyceae</taxon>
        <taxon>Chlorellales</taxon>
        <taxon>Chlorellaceae</taxon>
        <taxon>Chlorella clade</taxon>
        <taxon>Micractinium</taxon>
    </lineage>
</organism>
<dbReference type="EMBL" id="LHPF02000020">
    <property type="protein sequence ID" value="PSC70404.1"/>
    <property type="molecule type" value="Genomic_DNA"/>
</dbReference>
<dbReference type="InterPro" id="IPR027417">
    <property type="entry name" value="P-loop_NTPase"/>
</dbReference>
<keyword evidence="2" id="KW-1185">Reference proteome</keyword>
<sequence>MEGVEEASSGLQAAAEAWLASLPAAAVESPPDGGPLLLDVPLLELAASQAHDEFFAALLACPEAARQAVAEVLTGAGLLGPGQRVWLRPRQLPAPLEVGVSEALSQLRTASGSLLAVHGVCVAATAVFQRPAVRAFQCAACERLCVLHSLARPPPCCGDGTAGGMVHEVEAARVMVPAQTVFLCTDDPLPAAPAPQLGAALLAVRVGDRLLVTGGAGFHGGAPAVLAPGAHLPLTLGCHLDACGLQVLTPAAEAARHGGGEELGPQAARHLSAMAPPPEGDSSDAACTQLQVILDVFDAALPAAASPLLRLGVLLSAAAAGTGSTELGGGGEGVGGMYDPEPQANLQRRAVATRNQVNIMLTSAAPEPHVQRFLRAAAATLCGHSVVAAPADPRRLLPVCGGGEAALVPGCPDLCVPVGATLWTLVHEQDLSKAGGTEASTAAAAGGGTYHPGAGLEGSGGSKGLSLTERIINKYSHPFFSQHDILVGAGAESEEEVDLMADLTLLEASSSDAGSDPHALAALRTHLALARASPQPALLPAAAALLSAYFLHLRSTEGAQATVLASLARVAAAVARLRRAPQAEALPDAALAVAYVEEKLLRAGGAPAFWPRWREELARCTELGKCLRGLAGDAASATGGCGDGGGAAADADMRHEE</sequence>
<evidence type="ECO:0000313" key="1">
    <source>
        <dbReference type="EMBL" id="PSC70404.1"/>
    </source>
</evidence>
<dbReference type="GO" id="GO:0016301">
    <property type="term" value="F:kinase activity"/>
    <property type="evidence" value="ECO:0007669"/>
    <property type="project" value="UniProtKB-KW"/>
</dbReference>
<name>A0A2P6V8I6_9CHLO</name>
<gene>
    <name evidence="1" type="ORF">C2E20_6113</name>
</gene>
<proteinExistence type="predicted"/>
<comment type="caution">
    <text evidence="1">The sequence shown here is derived from an EMBL/GenBank/DDBJ whole genome shotgun (WGS) entry which is preliminary data.</text>
</comment>
<dbReference type="Proteomes" id="UP000239649">
    <property type="component" value="Unassembled WGS sequence"/>
</dbReference>